<evidence type="ECO:0000256" key="4">
    <source>
        <dbReference type="ARBA" id="ARBA00022692"/>
    </source>
</evidence>
<dbReference type="EMBL" id="CAIJDP010000052">
    <property type="protein sequence ID" value="CAD0001016.1"/>
    <property type="molecule type" value="Genomic_DNA"/>
</dbReference>
<evidence type="ECO:0000313" key="13">
    <source>
        <dbReference type="EMBL" id="CAD0001016.1"/>
    </source>
</evidence>
<keyword evidence="7 8" id="KW-0998">Cell outer membrane</keyword>
<dbReference type="AlphaFoldDB" id="A0A6V6YNQ1"/>
<organism evidence="13 14">
    <name type="scientific">Flavobacterium salmonis</name>
    <dbReference type="NCBI Taxonomy" id="2654844"/>
    <lineage>
        <taxon>Bacteria</taxon>
        <taxon>Pseudomonadati</taxon>
        <taxon>Bacteroidota</taxon>
        <taxon>Flavobacteriia</taxon>
        <taxon>Flavobacteriales</taxon>
        <taxon>Flavobacteriaceae</taxon>
        <taxon>Flavobacterium</taxon>
    </lineage>
</organism>
<evidence type="ECO:0000256" key="10">
    <source>
        <dbReference type="SAM" id="SignalP"/>
    </source>
</evidence>
<dbReference type="InterPro" id="IPR008969">
    <property type="entry name" value="CarboxyPept-like_regulatory"/>
</dbReference>
<reference evidence="13 14" key="1">
    <citation type="submission" date="2020-06" db="EMBL/GenBank/DDBJ databases">
        <authorList>
            <person name="Criscuolo A."/>
        </authorList>
    </citation>
    <scope>NUCLEOTIDE SEQUENCE [LARGE SCALE GENOMIC DNA]</scope>
    <source>
        <strain evidence="14">CIP 111411</strain>
    </source>
</reference>
<evidence type="ECO:0000256" key="6">
    <source>
        <dbReference type="ARBA" id="ARBA00023136"/>
    </source>
</evidence>
<dbReference type="InterPro" id="IPR023996">
    <property type="entry name" value="TonB-dep_OMP_SusC/RagA"/>
</dbReference>
<feature type="chain" id="PRO_5027757385" evidence="10">
    <location>
        <begin position="23"/>
        <end position="1017"/>
    </location>
</feature>
<dbReference type="InterPro" id="IPR036942">
    <property type="entry name" value="Beta-barrel_TonB_sf"/>
</dbReference>
<protein>
    <submittedName>
        <fullName evidence="13">SusC/RagA family TonB-linked outer membrane protein</fullName>
    </submittedName>
</protein>
<evidence type="ECO:0000256" key="2">
    <source>
        <dbReference type="ARBA" id="ARBA00022448"/>
    </source>
</evidence>
<comment type="similarity">
    <text evidence="8 9">Belongs to the TonB-dependent receptor family.</text>
</comment>
<dbReference type="Gene3D" id="2.40.170.20">
    <property type="entry name" value="TonB-dependent receptor, beta-barrel domain"/>
    <property type="match status" value="1"/>
</dbReference>
<dbReference type="Pfam" id="PF00593">
    <property type="entry name" value="TonB_dep_Rec_b-barrel"/>
    <property type="match status" value="1"/>
</dbReference>
<dbReference type="NCBIfam" id="TIGR04057">
    <property type="entry name" value="SusC_RagA_signa"/>
    <property type="match status" value="1"/>
</dbReference>
<keyword evidence="14" id="KW-1185">Reference proteome</keyword>
<name>A0A6V6YNQ1_9FLAO</name>
<dbReference type="SUPFAM" id="SSF56935">
    <property type="entry name" value="Porins"/>
    <property type="match status" value="1"/>
</dbReference>
<dbReference type="InterPro" id="IPR037066">
    <property type="entry name" value="Plug_dom_sf"/>
</dbReference>
<keyword evidence="4 8" id="KW-0812">Transmembrane</keyword>
<sequence length="1017" mass="109502">MMLKIKFAIIALLIVSTQNVMAQSKTIQGVVTDPSGVPLPGASINVQGSKNSASTDFDGKYSLQGVNDTDKITYSFVGLTSQTITVGNQSVINIKLAESTQTLNEVVIAYGTQKRTKVTGAISTVSSKDIVAVPITNAESALQGRAAGVTVINGAPGSSPTVQIRGIATMNNDTPLYVVDGVLVGNLSGLNPSDIESMSVLKDASTTALYGSKAFNGVIMVTTKKGKKGPGQLNFSSYVGFQTVTKRYDVLNTQQYLKYAKDAFNQDLTARAAQFGNVNTNWQDEIFQTGLMQDYNLSFSNGTENSTSRYSAGYLKQEGSIIGTGFERYSFRSNNTQNIGKLTIGSSIGISFNKTNPERASGGRTLLEHAIKMAPYIPVHNANNLGGYEGVIKDIDGTNDAENPVRVANNGYQEINGTSLIGNIFAELELYKGLKFRSQVSLDYYQNRDHTFVPGFFEGTNFQNYSSTAEINSQGQTIVFDNSLTYKTTIAEKHNIEVLGVITKIENKSRNVTGGSRNYISNDIDQLSITDPTLTSANYETNNLGYVARINYDYNEKYLFAVSGRRDGSSRFGANKRFGNFYSVALGWNIAKESFMAGSVFSTLKLRGTIGTTGNDKIEDYRYASALNTNYTYPFNGQAGLGTTSGSAPNPDLKWESKNDRNIGLDFGLFDEKFTGSIEYFNNKSSDILFAVPLATSTGAPGGTQIQNIADVKVTGFEVSLGYNDRQGDFTWSAVANLGTSKNEVTALAPGVTSVLGGPVPRAGLENFSRLEVGKPLFYFYGYETNGIYQNQAEVAAALGSTQTAVQPGDIRFVDRNGDQVINSSDKTDIGNPYPDFTYGLNLTAGYKNFDFNCFISGVQGNDIFNANKFDLESMDRLFGASTDVMGRSIITGGIPNSSGGPGALTGGVVSNPSATLPKAVGVSQNAGSSSTRYIEDGSYTRLKNVTIGYTFSGDAFSKYFSKVRFYLSGQNLVTITNYSGLDPEITRTDGNANSAGIDLGRYPQPKSVIFGFDVSF</sequence>
<dbReference type="InterPro" id="IPR012910">
    <property type="entry name" value="Plug_dom"/>
</dbReference>
<feature type="signal peptide" evidence="10">
    <location>
        <begin position="1"/>
        <end position="22"/>
    </location>
</feature>
<dbReference type="Pfam" id="PF07715">
    <property type="entry name" value="Plug"/>
    <property type="match status" value="1"/>
</dbReference>
<dbReference type="GO" id="GO:0009279">
    <property type="term" value="C:cell outer membrane"/>
    <property type="evidence" value="ECO:0007669"/>
    <property type="project" value="UniProtKB-SubCell"/>
</dbReference>
<dbReference type="Gene3D" id="2.60.40.1120">
    <property type="entry name" value="Carboxypeptidase-like, regulatory domain"/>
    <property type="match status" value="1"/>
</dbReference>
<evidence type="ECO:0000256" key="1">
    <source>
        <dbReference type="ARBA" id="ARBA00004571"/>
    </source>
</evidence>
<evidence type="ECO:0000256" key="8">
    <source>
        <dbReference type="PROSITE-ProRule" id="PRU01360"/>
    </source>
</evidence>
<dbReference type="InterPro" id="IPR000531">
    <property type="entry name" value="Beta-barrel_TonB"/>
</dbReference>
<gene>
    <name evidence="13" type="ORF">FLAT13_00335</name>
</gene>
<evidence type="ECO:0000256" key="9">
    <source>
        <dbReference type="RuleBase" id="RU003357"/>
    </source>
</evidence>
<dbReference type="Proteomes" id="UP000530060">
    <property type="component" value="Unassembled WGS sequence"/>
</dbReference>
<keyword evidence="5 9" id="KW-0798">TonB box</keyword>
<dbReference type="NCBIfam" id="TIGR04056">
    <property type="entry name" value="OMP_RagA_SusC"/>
    <property type="match status" value="1"/>
</dbReference>
<keyword evidence="6 8" id="KW-0472">Membrane</keyword>
<evidence type="ECO:0000256" key="5">
    <source>
        <dbReference type="ARBA" id="ARBA00023077"/>
    </source>
</evidence>
<evidence type="ECO:0000259" key="11">
    <source>
        <dbReference type="Pfam" id="PF00593"/>
    </source>
</evidence>
<dbReference type="InterPro" id="IPR023997">
    <property type="entry name" value="TonB-dep_OMP_SusC/RagA_CS"/>
</dbReference>
<dbReference type="PROSITE" id="PS52016">
    <property type="entry name" value="TONB_DEPENDENT_REC_3"/>
    <property type="match status" value="1"/>
</dbReference>
<keyword evidence="2 8" id="KW-0813">Transport</keyword>
<comment type="caution">
    <text evidence="13">The sequence shown here is derived from an EMBL/GenBank/DDBJ whole genome shotgun (WGS) entry which is preliminary data.</text>
</comment>
<keyword evidence="10" id="KW-0732">Signal</keyword>
<dbReference type="RefSeq" id="WP_180907720.1">
    <property type="nucleotide sequence ID" value="NZ_CAIJDP010000052.1"/>
</dbReference>
<dbReference type="Pfam" id="PF13715">
    <property type="entry name" value="CarbopepD_reg_2"/>
    <property type="match status" value="1"/>
</dbReference>
<evidence type="ECO:0000256" key="3">
    <source>
        <dbReference type="ARBA" id="ARBA00022452"/>
    </source>
</evidence>
<evidence type="ECO:0000313" key="14">
    <source>
        <dbReference type="Proteomes" id="UP000530060"/>
    </source>
</evidence>
<dbReference type="SUPFAM" id="SSF49464">
    <property type="entry name" value="Carboxypeptidase regulatory domain-like"/>
    <property type="match status" value="1"/>
</dbReference>
<accession>A0A6V6YNQ1</accession>
<evidence type="ECO:0000259" key="12">
    <source>
        <dbReference type="Pfam" id="PF07715"/>
    </source>
</evidence>
<feature type="domain" description="TonB-dependent receptor plug" evidence="12">
    <location>
        <begin position="116"/>
        <end position="218"/>
    </location>
</feature>
<keyword evidence="3 8" id="KW-1134">Transmembrane beta strand</keyword>
<feature type="domain" description="TonB-dependent receptor-like beta-barrel" evidence="11">
    <location>
        <begin position="404"/>
        <end position="848"/>
    </location>
</feature>
<evidence type="ECO:0000256" key="7">
    <source>
        <dbReference type="ARBA" id="ARBA00023237"/>
    </source>
</evidence>
<dbReference type="InterPro" id="IPR039426">
    <property type="entry name" value="TonB-dep_rcpt-like"/>
</dbReference>
<proteinExistence type="inferred from homology"/>
<comment type="subcellular location">
    <subcellularLocation>
        <location evidence="1 8">Cell outer membrane</location>
        <topology evidence="1 8">Multi-pass membrane protein</topology>
    </subcellularLocation>
</comment>
<dbReference type="Gene3D" id="2.170.130.10">
    <property type="entry name" value="TonB-dependent receptor, plug domain"/>
    <property type="match status" value="1"/>
</dbReference>